<name>A0ABD5S8X6_9EURY</name>
<evidence type="ECO:0000313" key="2">
    <source>
        <dbReference type="EMBL" id="MFC6752903.1"/>
    </source>
</evidence>
<organism evidence="2 3">
    <name type="scientific">Halorubrum tibetense</name>
    <dbReference type="NCBI Taxonomy" id="175631"/>
    <lineage>
        <taxon>Archaea</taxon>
        <taxon>Methanobacteriati</taxon>
        <taxon>Methanobacteriota</taxon>
        <taxon>Stenosarchaea group</taxon>
        <taxon>Halobacteria</taxon>
        <taxon>Halobacteriales</taxon>
        <taxon>Haloferacaceae</taxon>
        <taxon>Halorubrum</taxon>
    </lineage>
</organism>
<dbReference type="EMBL" id="JBHSWW010000048">
    <property type="protein sequence ID" value="MFC6752903.1"/>
    <property type="molecule type" value="Genomic_DNA"/>
</dbReference>
<gene>
    <name evidence="2" type="ORF">ACFQEU_05405</name>
</gene>
<feature type="region of interest" description="Disordered" evidence="1">
    <location>
        <begin position="23"/>
        <end position="90"/>
    </location>
</feature>
<dbReference type="AlphaFoldDB" id="A0ABD5S8X6"/>
<dbReference type="PROSITE" id="PS51257">
    <property type="entry name" value="PROKAR_LIPOPROTEIN"/>
    <property type="match status" value="1"/>
</dbReference>
<feature type="compositionally biased region" description="Acidic residues" evidence="1">
    <location>
        <begin position="41"/>
        <end position="58"/>
    </location>
</feature>
<comment type="caution">
    <text evidence="2">The sequence shown here is derived from an EMBL/GenBank/DDBJ whole genome shotgun (WGS) entry which is preliminary data.</text>
</comment>
<evidence type="ECO:0000256" key="1">
    <source>
        <dbReference type="SAM" id="MobiDB-lite"/>
    </source>
</evidence>
<proteinExistence type="predicted"/>
<dbReference type="Proteomes" id="UP001596442">
    <property type="component" value="Unassembled WGS sequence"/>
</dbReference>
<accession>A0ABD5S8X6</accession>
<evidence type="ECO:0000313" key="3">
    <source>
        <dbReference type="Proteomes" id="UP001596442"/>
    </source>
</evidence>
<feature type="compositionally biased region" description="Basic and acidic residues" evidence="1">
    <location>
        <begin position="67"/>
        <end position="77"/>
    </location>
</feature>
<reference evidence="2 3" key="1">
    <citation type="journal article" date="2019" name="Int. J. Syst. Evol. Microbiol.">
        <title>The Global Catalogue of Microorganisms (GCM) 10K type strain sequencing project: providing services to taxonomists for standard genome sequencing and annotation.</title>
        <authorList>
            <consortium name="The Broad Institute Genomics Platform"/>
            <consortium name="The Broad Institute Genome Sequencing Center for Infectious Disease"/>
            <person name="Wu L."/>
            <person name="Ma J."/>
        </authorList>
    </citation>
    <scope>NUCLEOTIDE SEQUENCE [LARGE SCALE GENOMIC DNA]</scope>
    <source>
        <strain evidence="2 3">CGMCC 1.3239</strain>
    </source>
</reference>
<sequence length="186" mass="19970">MVSRLSRRSLLGLSTTASVVLAGCLGGSGGDKTDDFNGGGETDDSTTEDEQSENDEDGSNATNCSVSERHEQGRADPIETTVSDDDEPCGVEAARAAVRHVEEQLETEFDSSWGSPGYVSRSGEARVNLFAIQNTDGEYVTCPPVSFDEVVEVTPAEVTVRIEVEDEEDEGCTHEIYVNQIVEQEG</sequence>
<dbReference type="RefSeq" id="WP_379780027.1">
    <property type="nucleotide sequence ID" value="NZ_JBHSWW010000048.1"/>
</dbReference>
<protein>
    <submittedName>
        <fullName evidence="2">Uncharacterized protein</fullName>
    </submittedName>
</protein>
<keyword evidence="3" id="KW-1185">Reference proteome</keyword>